<sequence length="41" mass="4463">MYLKRSQSLQNVISGPVVSDSDAKLLLIFKNVRVAGVSLCI</sequence>
<evidence type="ECO:0000313" key="1">
    <source>
        <dbReference type="EMBL" id="JAH88359.1"/>
    </source>
</evidence>
<reference evidence="1" key="2">
    <citation type="journal article" date="2015" name="Fish Shellfish Immunol.">
        <title>Early steps in the European eel (Anguilla anguilla)-Vibrio vulnificus interaction in the gills: Role of the RtxA13 toxin.</title>
        <authorList>
            <person name="Callol A."/>
            <person name="Pajuelo D."/>
            <person name="Ebbesson L."/>
            <person name="Teles M."/>
            <person name="MacKenzie S."/>
            <person name="Amaro C."/>
        </authorList>
    </citation>
    <scope>NUCLEOTIDE SEQUENCE</scope>
</reference>
<organism evidence="1">
    <name type="scientific">Anguilla anguilla</name>
    <name type="common">European freshwater eel</name>
    <name type="synonym">Muraena anguilla</name>
    <dbReference type="NCBI Taxonomy" id="7936"/>
    <lineage>
        <taxon>Eukaryota</taxon>
        <taxon>Metazoa</taxon>
        <taxon>Chordata</taxon>
        <taxon>Craniata</taxon>
        <taxon>Vertebrata</taxon>
        <taxon>Euteleostomi</taxon>
        <taxon>Actinopterygii</taxon>
        <taxon>Neopterygii</taxon>
        <taxon>Teleostei</taxon>
        <taxon>Anguilliformes</taxon>
        <taxon>Anguillidae</taxon>
        <taxon>Anguilla</taxon>
    </lineage>
</organism>
<reference evidence="1" key="1">
    <citation type="submission" date="2014-11" db="EMBL/GenBank/DDBJ databases">
        <authorList>
            <person name="Amaro Gonzalez C."/>
        </authorList>
    </citation>
    <scope>NUCLEOTIDE SEQUENCE</scope>
</reference>
<accession>A0A0E9WD95</accession>
<dbReference type="AlphaFoldDB" id="A0A0E9WD95"/>
<name>A0A0E9WD95_ANGAN</name>
<protein>
    <submittedName>
        <fullName evidence="1">Uncharacterized protein</fullName>
    </submittedName>
</protein>
<proteinExistence type="predicted"/>
<dbReference type="EMBL" id="GBXM01020218">
    <property type="protein sequence ID" value="JAH88359.1"/>
    <property type="molecule type" value="Transcribed_RNA"/>
</dbReference>